<evidence type="ECO:0000313" key="3">
    <source>
        <dbReference type="EnsemblPlants" id="PNT77617"/>
    </source>
</evidence>
<dbReference type="Proteomes" id="UP000008810">
    <property type="component" value="Chromosome 1"/>
</dbReference>
<gene>
    <name evidence="2" type="ORF">BRADI_1g65983v3</name>
</gene>
<accession>A0A2K2DTL5</accession>
<dbReference type="EnsemblPlants" id="PNT77617">
    <property type="protein sequence ID" value="PNT77617"/>
    <property type="gene ID" value="BRADI_1g65983v3"/>
</dbReference>
<evidence type="ECO:0000313" key="4">
    <source>
        <dbReference type="Proteomes" id="UP000008810"/>
    </source>
</evidence>
<organism evidence="2">
    <name type="scientific">Brachypodium distachyon</name>
    <name type="common">Purple false brome</name>
    <name type="synonym">Trachynia distachya</name>
    <dbReference type="NCBI Taxonomy" id="15368"/>
    <lineage>
        <taxon>Eukaryota</taxon>
        <taxon>Viridiplantae</taxon>
        <taxon>Streptophyta</taxon>
        <taxon>Embryophyta</taxon>
        <taxon>Tracheophyta</taxon>
        <taxon>Spermatophyta</taxon>
        <taxon>Magnoliopsida</taxon>
        <taxon>Liliopsida</taxon>
        <taxon>Poales</taxon>
        <taxon>Poaceae</taxon>
        <taxon>BOP clade</taxon>
        <taxon>Pooideae</taxon>
        <taxon>Stipodae</taxon>
        <taxon>Brachypodieae</taxon>
        <taxon>Brachypodium</taxon>
    </lineage>
</organism>
<keyword evidence="4" id="KW-1185">Reference proteome</keyword>
<reference evidence="2 3" key="1">
    <citation type="journal article" date="2010" name="Nature">
        <title>Genome sequencing and analysis of the model grass Brachypodium distachyon.</title>
        <authorList>
            <consortium name="International Brachypodium Initiative"/>
        </authorList>
    </citation>
    <scope>NUCLEOTIDE SEQUENCE [LARGE SCALE GENOMIC DNA]</scope>
    <source>
        <strain evidence="2 3">Bd21</strain>
    </source>
</reference>
<dbReference type="AlphaFoldDB" id="A0A2K2DTL5"/>
<evidence type="ECO:0000256" key="1">
    <source>
        <dbReference type="SAM" id="MobiDB-lite"/>
    </source>
</evidence>
<feature type="compositionally biased region" description="Basic residues" evidence="1">
    <location>
        <begin position="16"/>
        <end position="27"/>
    </location>
</feature>
<sequence length="39" mass="4550">MDRESILGNSKVFLQKSRHQSSRRRIGNRATASRHCPLR</sequence>
<reference evidence="3" key="3">
    <citation type="submission" date="2018-08" db="UniProtKB">
        <authorList>
            <consortium name="EnsemblPlants"/>
        </authorList>
    </citation>
    <scope>IDENTIFICATION</scope>
    <source>
        <strain evidence="3">cv. Bd21</strain>
    </source>
</reference>
<protein>
    <submittedName>
        <fullName evidence="2 3">Uncharacterized protein</fullName>
    </submittedName>
</protein>
<feature type="region of interest" description="Disordered" evidence="1">
    <location>
        <begin position="1"/>
        <end position="39"/>
    </location>
</feature>
<dbReference type="EMBL" id="CM000880">
    <property type="protein sequence ID" value="PNT77617.1"/>
    <property type="molecule type" value="Genomic_DNA"/>
</dbReference>
<dbReference type="InParanoid" id="A0A2K2DTL5"/>
<dbReference type="Gramene" id="PNT77617">
    <property type="protein sequence ID" value="PNT77617"/>
    <property type="gene ID" value="BRADI_1g65983v3"/>
</dbReference>
<reference evidence="2" key="2">
    <citation type="submission" date="2017-06" db="EMBL/GenBank/DDBJ databases">
        <title>WGS assembly of Brachypodium distachyon.</title>
        <authorList>
            <consortium name="The International Brachypodium Initiative"/>
            <person name="Lucas S."/>
            <person name="Harmon-Smith M."/>
            <person name="Lail K."/>
            <person name="Tice H."/>
            <person name="Grimwood J."/>
            <person name="Bruce D."/>
            <person name="Barry K."/>
            <person name="Shu S."/>
            <person name="Lindquist E."/>
            <person name="Wang M."/>
            <person name="Pitluck S."/>
            <person name="Vogel J.P."/>
            <person name="Garvin D.F."/>
            <person name="Mockler T.C."/>
            <person name="Schmutz J."/>
            <person name="Rokhsar D."/>
            <person name="Bevan M.W."/>
        </authorList>
    </citation>
    <scope>NUCLEOTIDE SEQUENCE</scope>
    <source>
        <strain evidence="2">Bd21</strain>
    </source>
</reference>
<evidence type="ECO:0000313" key="2">
    <source>
        <dbReference type="EMBL" id="PNT77617.1"/>
    </source>
</evidence>
<proteinExistence type="predicted"/>
<name>A0A2K2DTL5_BRADI</name>